<keyword evidence="2" id="KW-0472">Membrane</keyword>
<keyword evidence="2" id="KW-1133">Transmembrane helix</keyword>
<dbReference type="Proteomes" id="UP000614601">
    <property type="component" value="Unassembled WGS sequence"/>
</dbReference>
<dbReference type="PROSITE" id="PS51257">
    <property type="entry name" value="PROKAR_LIPOPROTEIN"/>
    <property type="match status" value="1"/>
</dbReference>
<dbReference type="AlphaFoldDB" id="A0A811L9V2"/>
<reference evidence="3" key="1">
    <citation type="submission" date="2020-09" db="EMBL/GenBank/DDBJ databases">
        <authorList>
            <person name="Kikuchi T."/>
        </authorList>
    </citation>
    <scope>NUCLEOTIDE SEQUENCE</scope>
    <source>
        <strain evidence="3">SH1</strain>
    </source>
</reference>
<proteinExistence type="predicted"/>
<evidence type="ECO:0000256" key="2">
    <source>
        <dbReference type="SAM" id="Phobius"/>
    </source>
</evidence>
<evidence type="ECO:0000256" key="1">
    <source>
        <dbReference type="SAM" id="MobiDB-lite"/>
    </source>
</evidence>
<name>A0A811L9V2_9BILA</name>
<accession>A0A811L9V2</accession>
<protein>
    <recommendedName>
        <fullName evidence="5">Protein kinase domain-containing protein</fullName>
    </recommendedName>
</protein>
<feature type="compositionally biased region" description="Polar residues" evidence="1">
    <location>
        <begin position="402"/>
        <end position="414"/>
    </location>
</feature>
<feature type="transmembrane region" description="Helical" evidence="2">
    <location>
        <begin position="15"/>
        <end position="40"/>
    </location>
</feature>
<dbReference type="PANTHER" id="PTHR11909">
    <property type="entry name" value="CASEIN KINASE-RELATED"/>
    <property type="match status" value="1"/>
</dbReference>
<dbReference type="Gene3D" id="1.10.510.10">
    <property type="entry name" value="Transferase(Phosphotransferase) domain 1"/>
    <property type="match status" value="1"/>
</dbReference>
<dbReference type="SUPFAM" id="SSF56112">
    <property type="entry name" value="Protein kinase-like (PK-like)"/>
    <property type="match status" value="1"/>
</dbReference>
<comment type="caution">
    <text evidence="3">The sequence shown here is derived from an EMBL/GenBank/DDBJ whole genome shotgun (WGS) entry which is preliminary data.</text>
</comment>
<evidence type="ECO:0000313" key="4">
    <source>
        <dbReference type="Proteomes" id="UP000614601"/>
    </source>
</evidence>
<sequence>MSNSTIKDPEEKSDIFLYGGIGLGAIVVLACVAVVIYSLYKRRRSSEMATAMVSAEEEEEEEVATVDEAKRMRDGYNGDVVVYHFMFIKTLDGFSLTIRLHGVVNATIITEPNKKNLCMLYFEAAAAPEKRIKVVHQLVHRLNDRKETALGTLACKVMMPEKYNVNGKEVGVTHECPRGSISHSKQKLDFMIYDYAGIPIPLYVTARPAYVYAIEIGTKMLQCLYVLHSESYCHGRLTPSCFYIDEDRAQVTLLDLGFLHPLKIPTDHTKYYKHEEHYFNATYQSAASHNITPPSICGDLESWCFIFVEIFTGKPLPWVLLHDKRSIQDMKNLFNRDYELFYDYTKDIRPEMVRFLREIVVHVTTNLQSELNDNITVKYQSILDSLSQLDQLSEKHRIGENHNPTSPACSPFSR</sequence>
<evidence type="ECO:0008006" key="5">
    <source>
        <dbReference type="Google" id="ProtNLM"/>
    </source>
</evidence>
<feature type="region of interest" description="Disordered" evidence="1">
    <location>
        <begin position="395"/>
        <end position="414"/>
    </location>
</feature>
<keyword evidence="4" id="KW-1185">Reference proteome</keyword>
<organism evidence="3 4">
    <name type="scientific">Bursaphelenchus okinawaensis</name>
    <dbReference type="NCBI Taxonomy" id="465554"/>
    <lineage>
        <taxon>Eukaryota</taxon>
        <taxon>Metazoa</taxon>
        <taxon>Ecdysozoa</taxon>
        <taxon>Nematoda</taxon>
        <taxon>Chromadorea</taxon>
        <taxon>Rhabditida</taxon>
        <taxon>Tylenchina</taxon>
        <taxon>Tylenchomorpha</taxon>
        <taxon>Aphelenchoidea</taxon>
        <taxon>Aphelenchoididae</taxon>
        <taxon>Bursaphelenchus</taxon>
    </lineage>
</organism>
<dbReference type="OrthoDB" id="10477793at2759"/>
<dbReference type="Proteomes" id="UP000783686">
    <property type="component" value="Unassembled WGS sequence"/>
</dbReference>
<dbReference type="EMBL" id="CAJFDH010000005">
    <property type="protein sequence ID" value="CAD5226097.1"/>
    <property type="molecule type" value="Genomic_DNA"/>
</dbReference>
<gene>
    <name evidence="3" type="ORF">BOKJ2_LOCUS11907</name>
</gene>
<keyword evidence="2" id="KW-0812">Transmembrane</keyword>
<dbReference type="EMBL" id="CAJFCW020000005">
    <property type="protein sequence ID" value="CAG9121750.1"/>
    <property type="molecule type" value="Genomic_DNA"/>
</dbReference>
<dbReference type="InterPro" id="IPR011009">
    <property type="entry name" value="Kinase-like_dom_sf"/>
</dbReference>
<dbReference type="InterPro" id="IPR050235">
    <property type="entry name" value="CK1_Ser-Thr_kinase"/>
</dbReference>
<evidence type="ECO:0000313" key="3">
    <source>
        <dbReference type="EMBL" id="CAD5226097.1"/>
    </source>
</evidence>